<feature type="repeat" description="ANK" evidence="15">
    <location>
        <begin position="146"/>
        <end position="169"/>
    </location>
</feature>
<feature type="repeat" description="ANK" evidence="15">
    <location>
        <begin position="80"/>
        <end position="112"/>
    </location>
</feature>
<evidence type="ECO:0000259" key="18">
    <source>
        <dbReference type="PROSITE" id="PS51145"/>
    </source>
</evidence>
<evidence type="ECO:0000256" key="2">
    <source>
        <dbReference type="ARBA" id="ARBA00004371"/>
    </source>
</evidence>
<dbReference type="GO" id="GO:0045211">
    <property type="term" value="C:postsynaptic membrane"/>
    <property type="evidence" value="ECO:0007669"/>
    <property type="project" value="UniProtKB-SubCell"/>
</dbReference>
<feature type="region of interest" description="Disordered" evidence="16">
    <location>
        <begin position="2332"/>
        <end position="2377"/>
    </location>
</feature>
<evidence type="ECO:0000256" key="13">
    <source>
        <dbReference type="ARBA" id="ARBA00024012"/>
    </source>
</evidence>
<feature type="repeat" description="ANK" evidence="15">
    <location>
        <begin position="274"/>
        <end position="306"/>
    </location>
</feature>
<evidence type="ECO:0008006" key="21">
    <source>
        <dbReference type="Google" id="ProtNLM"/>
    </source>
</evidence>
<evidence type="ECO:0000256" key="14">
    <source>
        <dbReference type="ARBA" id="ARBA00034100"/>
    </source>
</evidence>
<dbReference type="PANTHER" id="PTHR24123:SF74">
    <property type="entry name" value="ANKYRIN 3"/>
    <property type="match status" value="1"/>
</dbReference>
<dbReference type="Gene3D" id="2.60.220.30">
    <property type="match status" value="2"/>
</dbReference>
<dbReference type="Proteomes" id="UP001356427">
    <property type="component" value="Unassembled WGS sequence"/>
</dbReference>
<evidence type="ECO:0000256" key="5">
    <source>
        <dbReference type="ARBA" id="ARBA00022553"/>
    </source>
</evidence>
<dbReference type="InterPro" id="IPR011029">
    <property type="entry name" value="DEATH-like_dom_sf"/>
</dbReference>
<dbReference type="InterPro" id="IPR051165">
    <property type="entry name" value="Multifunctional_ANK_Repeat"/>
</dbReference>
<feature type="compositionally biased region" description="Acidic residues" evidence="16">
    <location>
        <begin position="3691"/>
        <end position="3700"/>
    </location>
</feature>
<dbReference type="InterPro" id="IPR036770">
    <property type="entry name" value="Ankyrin_rpt-contain_sf"/>
</dbReference>
<evidence type="ECO:0000256" key="16">
    <source>
        <dbReference type="SAM" id="MobiDB-lite"/>
    </source>
</evidence>
<keyword evidence="9" id="KW-0472">Membrane</keyword>
<feature type="compositionally biased region" description="Basic and acidic residues" evidence="16">
    <location>
        <begin position="3240"/>
        <end position="3250"/>
    </location>
</feature>
<dbReference type="InterPro" id="IPR037971">
    <property type="entry name" value="Ank3_Death"/>
</dbReference>
<dbReference type="GO" id="GO:0072659">
    <property type="term" value="P:protein localization to plasma membrane"/>
    <property type="evidence" value="ECO:0007669"/>
    <property type="project" value="UniProtKB-ARBA"/>
</dbReference>
<dbReference type="FunFam" id="2.60.40.2660:FF:000001">
    <property type="entry name" value="Ankyrin-3 isoform 2"/>
    <property type="match status" value="1"/>
</dbReference>
<dbReference type="Gene3D" id="1.10.533.10">
    <property type="entry name" value="Death Domain, Fas"/>
    <property type="match status" value="1"/>
</dbReference>
<feature type="compositionally biased region" description="Acidic residues" evidence="16">
    <location>
        <begin position="3603"/>
        <end position="3612"/>
    </location>
</feature>
<keyword evidence="12" id="KW-0628">Postsynaptic cell membrane</keyword>
<evidence type="ECO:0000256" key="10">
    <source>
        <dbReference type="ARBA" id="ARBA00023212"/>
    </source>
</evidence>
<feature type="compositionally biased region" description="Basic and acidic residues" evidence="16">
    <location>
        <begin position="2516"/>
        <end position="2527"/>
    </location>
</feature>
<dbReference type="PROSITE" id="PS50017">
    <property type="entry name" value="DEATH_DOMAIN"/>
    <property type="match status" value="1"/>
</dbReference>
<feature type="compositionally biased region" description="Basic and acidic residues" evidence="16">
    <location>
        <begin position="2613"/>
        <end position="2636"/>
    </location>
</feature>
<dbReference type="SMART" id="SM00248">
    <property type="entry name" value="ANK"/>
    <property type="match status" value="23"/>
</dbReference>
<dbReference type="GO" id="GO:0005764">
    <property type="term" value="C:lysosome"/>
    <property type="evidence" value="ECO:0007669"/>
    <property type="project" value="UniProtKB-SubCell"/>
</dbReference>
<feature type="compositionally biased region" description="Basic and acidic residues" evidence="16">
    <location>
        <begin position="3855"/>
        <end position="3872"/>
    </location>
</feature>
<feature type="region of interest" description="Disordered" evidence="16">
    <location>
        <begin position="3164"/>
        <end position="3218"/>
    </location>
</feature>
<evidence type="ECO:0000256" key="3">
    <source>
        <dbReference type="ARBA" id="ARBA00022475"/>
    </source>
</evidence>
<reference evidence="19 20" key="1">
    <citation type="submission" date="2021-04" db="EMBL/GenBank/DDBJ databases">
        <authorList>
            <person name="De Guttry C."/>
            <person name="Zahm M."/>
            <person name="Klopp C."/>
            <person name="Cabau C."/>
            <person name="Louis A."/>
            <person name="Berthelot C."/>
            <person name="Parey E."/>
            <person name="Roest Crollius H."/>
            <person name="Montfort J."/>
            <person name="Robinson-Rechavi M."/>
            <person name="Bucao C."/>
            <person name="Bouchez O."/>
            <person name="Gislard M."/>
            <person name="Lluch J."/>
            <person name="Milhes M."/>
            <person name="Lampietro C."/>
            <person name="Lopez Roques C."/>
            <person name="Donnadieu C."/>
            <person name="Braasch I."/>
            <person name="Desvignes T."/>
            <person name="Postlethwait J."/>
            <person name="Bobe J."/>
            <person name="Wedekind C."/>
            <person name="Guiguen Y."/>
        </authorList>
    </citation>
    <scope>NUCLEOTIDE SEQUENCE [LARGE SCALE GENOMIC DNA]</scope>
    <source>
        <strain evidence="19">Cs_M1</strain>
        <tissue evidence="19">Blood</tissue>
    </source>
</reference>
<feature type="repeat" description="ANK" evidence="15">
    <location>
        <begin position="439"/>
        <end position="471"/>
    </location>
</feature>
<feature type="repeat" description="ANK" evidence="15">
    <location>
        <begin position="571"/>
        <end position="603"/>
    </location>
</feature>
<evidence type="ECO:0000256" key="8">
    <source>
        <dbReference type="ARBA" id="ARBA00023043"/>
    </source>
</evidence>
<dbReference type="FunFam" id="1.10.533.10:FF:000002">
    <property type="entry name" value="Ankyrin-3 isoform 2"/>
    <property type="match status" value="1"/>
</dbReference>
<feature type="compositionally biased region" description="Low complexity" evidence="16">
    <location>
        <begin position="3565"/>
        <end position="3580"/>
    </location>
</feature>
<feature type="compositionally biased region" description="Polar residues" evidence="16">
    <location>
        <begin position="2505"/>
        <end position="2515"/>
    </location>
</feature>
<dbReference type="GO" id="GO:0030315">
    <property type="term" value="C:T-tubule"/>
    <property type="evidence" value="ECO:0007669"/>
    <property type="project" value="UniProtKB-SubCell"/>
</dbReference>
<dbReference type="FunFam" id="1.25.40.20:FF:000002">
    <property type="entry name" value="Ankyrin-2 isoform 2"/>
    <property type="match status" value="1"/>
</dbReference>
<feature type="compositionally biased region" description="Polar residues" evidence="16">
    <location>
        <begin position="2926"/>
        <end position="2945"/>
    </location>
</feature>
<keyword evidence="10" id="KW-0206">Cytoskeleton</keyword>
<evidence type="ECO:0000256" key="6">
    <source>
        <dbReference type="ARBA" id="ARBA00022737"/>
    </source>
</evidence>
<feature type="repeat" description="ANK" evidence="15">
    <location>
        <begin position="604"/>
        <end position="636"/>
    </location>
</feature>
<feature type="compositionally biased region" description="Basic and acidic residues" evidence="16">
    <location>
        <begin position="2747"/>
        <end position="2768"/>
    </location>
</feature>
<feature type="region of interest" description="Disordered" evidence="16">
    <location>
        <begin position="1670"/>
        <end position="1717"/>
    </location>
</feature>
<evidence type="ECO:0000256" key="1">
    <source>
        <dbReference type="ARBA" id="ARBA00004245"/>
    </source>
</evidence>
<evidence type="ECO:0000256" key="9">
    <source>
        <dbReference type="ARBA" id="ARBA00023136"/>
    </source>
</evidence>
<feature type="compositionally biased region" description="Polar residues" evidence="16">
    <location>
        <begin position="2701"/>
        <end position="2720"/>
    </location>
</feature>
<feature type="repeat" description="ANK" evidence="15">
    <location>
        <begin position="340"/>
        <end position="372"/>
    </location>
</feature>
<feature type="repeat" description="ANK" evidence="15">
    <location>
        <begin position="472"/>
        <end position="504"/>
    </location>
</feature>
<gene>
    <name evidence="19" type="ORF">J4Q44_G00006170</name>
</gene>
<feature type="compositionally biased region" description="Basic and acidic residues" evidence="16">
    <location>
        <begin position="3292"/>
        <end position="3303"/>
    </location>
</feature>
<feature type="compositionally biased region" description="Low complexity" evidence="16">
    <location>
        <begin position="2829"/>
        <end position="2850"/>
    </location>
</feature>
<feature type="repeat" description="ANK" evidence="15">
    <location>
        <begin position="113"/>
        <end position="145"/>
    </location>
</feature>
<feature type="compositionally biased region" description="Low complexity" evidence="16">
    <location>
        <begin position="3260"/>
        <end position="3289"/>
    </location>
</feature>
<evidence type="ECO:0000313" key="20">
    <source>
        <dbReference type="Proteomes" id="UP001356427"/>
    </source>
</evidence>
<feature type="compositionally biased region" description="Acidic residues" evidence="16">
    <location>
        <begin position="2677"/>
        <end position="2696"/>
    </location>
</feature>
<dbReference type="GO" id="GO:0005856">
    <property type="term" value="C:cytoskeleton"/>
    <property type="evidence" value="ECO:0007669"/>
    <property type="project" value="UniProtKB-SubCell"/>
</dbReference>
<dbReference type="InterPro" id="IPR040745">
    <property type="entry name" value="Ankyrin_UPA"/>
</dbReference>
<feature type="compositionally biased region" description="Polar residues" evidence="16">
    <location>
        <begin position="3754"/>
        <end position="3767"/>
    </location>
</feature>
<dbReference type="Pfam" id="PF12796">
    <property type="entry name" value="Ank_2"/>
    <property type="match status" value="6"/>
</dbReference>
<keyword evidence="3" id="KW-1003">Cell membrane</keyword>
<keyword evidence="7" id="KW-0770">Synapse</keyword>
<accession>A0AAN8RAA0</accession>
<feature type="repeat" description="ANK" evidence="15">
    <location>
        <begin position="406"/>
        <end position="438"/>
    </location>
</feature>
<feature type="compositionally biased region" description="Basic and acidic residues" evidence="16">
    <location>
        <begin position="3769"/>
        <end position="3781"/>
    </location>
</feature>
<dbReference type="InterPro" id="IPR000488">
    <property type="entry name" value="Death_dom"/>
</dbReference>
<feature type="domain" description="ZU5" evidence="18">
    <location>
        <begin position="984"/>
        <end position="1139"/>
    </location>
</feature>
<dbReference type="PRINTS" id="PR01415">
    <property type="entry name" value="ANKYRIN"/>
</dbReference>
<feature type="compositionally biased region" description="Basic and acidic residues" evidence="16">
    <location>
        <begin position="3635"/>
        <end position="3648"/>
    </location>
</feature>
<comment type="subcellular location">
    <subcellularLocation>
        <location evidence="13">Cell membrane</location>
        <location evidence="13">Sarcolemma</location>
        <location evidence="13">T-tubule</location>
    </subcellularLocation>
    <subcellularLocation>
        <location evidence="1">Cytoplasm</location>
        <location evidence="1">Cytoskeleton</location>
    </subcellularLocation>
    <subcellularLocation>
        <location evidence="2">Lysosome</location>
    </subcellularLocation>
    <subcellularLocation>
        <location evidence="14">Postsynaptic cell membrane</location>
    </subcellularLocation>
</comment>
<keyword evidence="8 15" id="KW-0040">ANK repeat</keyword>
<dbReference type="Pfam" id="PF00023">
    <property type="entry name" value="Ank"/>
    <property type="match status" value="3"/>
</dbReference>
<dbReference type="SUPFAM" id="SSF48403">
    <property type="entry name" value="Ankyrin repeat"/>
    <property type="match status" value="2"/>
</dbReference>
<dbReference type="InterPro" id="IPR000906">
    <property type="entry name" value="ZU5_dom"/>
</dbReference>
<dbReference type="FunFam" id="1.25.40.20:FF:000003">
    <property type="entry name" value="Ankyrin, isoform B"/>
    <property type="match status" value="1"/>
</dbReference>
<feature type="repeat" description="ANK" evidence="15">
    <location>
        <begin position="208"/>
        <end position="240"/>
    </location>
</feature>
<keyword evidence="11" id="KW-0458">Lysosome</keyword>
<evidence type="ECO:0000256" key="15">
    <source>
        <dbReference type="PROSITE-ProRule" id="PRU00023"/>
    </source>
</evidence>
<dbReference type="SMART" id="SM00005">
    <property type="entry name" value="DEATH"/>
    <property type="match status" value="1"/>
</dbReference>
<feature type="compositionally biased region" description="Basic and acidic residues" evidence="16">
    <location>
        <begin position="2102"/>
        <end position="2123"/>
    </location>
</feature>
<dbReference type="PROSITE" id="PS50297">
    <property type="entry name" value="ANK_REP_REGION"/>
    <property type="match status" value="21"/>
</dbReference>
<dbReference type="Pfam" id="PF13637">
    <property type="entry name" value="Ank_4"/>
    <property type="match status" value="2"/>
</dbReference>
<dbReference type="PANTHER" id="PTHR24123">
    <property type="entry name" value="ANKYRIN REPEAT-CONTAINING"/>
    <property type="match status" value="1"/>
</dbReference>
<dbReference type="FunFam" id="2.60.220.30:FF:000001">
    <property type="entry name" value="Ankyrin-3 isoform 2"/>
    <property type="match status" value="1"/>
</dbReference>
<feature type="repeat" description="ANK" evidence="15">
    <location>
        <begin position="703"/>
        <end position="735"/>
    </location>
</feature>
<dbReference type="FunFam" id="1.25.40.20:FF:000001">
    <property type="entry name" value="Ankyrin-2 isoform 2"/>
    <property type="match status" value="1"/>
</dbReference>
<feature type="compositionally biased region" description="Polar residues" evidence="16">
    <location>
        <begin position="2437"/>
        <end position="2467"/>
    </location>
</feature>
<name>A0AAN8RAA0_9TELE</name>
<dbReference type="Pfam" id="PF00791">
    <property type="entry name" value="ZU5"/>
    <property type="match status" value="1"/>
</dbReference>
<organism evidence="19 20">
    <name type="scientific">Coregonus suidteri</name>
    <dbReference type="NCBI Taxonomy" id="861788"/>
    <lineage>
        <taxon>Eukaryota</taxon>
        <taxon>Metazoa</taxon>
        <taxon>Chordata</taxon>
        <taxon>Craniata</taxon>
        <taxon>Vertebrata</taxon>
        <taxon>Euteleostomi</taxon>
        <taxon>Actinopterygii</taxon>
        <taxon>Neopterygii</taxon>
        <taxon>Teleostei</taxon>
        <taxon>Protacanthopterygii</taxon>
        <taxon>Salmoniformes</taxon>
        <taxon>Salmonidae</taxon>
        <taxon>Coregoninae</taxon>
        <taxon>Coregonus</taxon>
    </lineage>
</organism>
<evidence type="ECO:0000256" key="11">
    <source>
        <dbReference type="ARBA" id="ARBA00023228"/>
    </source>
</evidence>
<keyword evidence="6" id="KW-0677">Repeat</keyword>
<feature type="domain" description="ZU5" evidence="18">
    <location>
        <begin position="1141"/>
        <end position="1288"/>
    </location>
</feature>
<feature type="repeat" description="ANK" evidence="15">
    <location>
        <begin position="373"/>
        <end position="405"/>
    </location>
</feature>
<comment type="caution">
    <text evidence="19">The sequence shown here is derived from an EMBL/GenBank/DDBJ whole genome shotgun (WGS) entry which is preliminary data.</text>
</comment>
<dbReference type="FunFam" id="2.60.220.30:FF:000002">
    <property type="entry name" value="Ankyrin-3 isoform 2"/>
    <property type="match status" value="1"/>
</dbReference>
<dbReference type="GO" id="GO:0007165">
    <property type="term" value="P:signal transduction"/>
    <property type="evidence" value="ECO:0007669"/>
    <property type="project" value="InterPro"/>
</dbReference>
<dbReference type="PROSITE" id="PS50088">
    <property type="entry name" value="ANK_REPEAT"/>
    <property type="match status" value="21"/>
</dbReference>
<dbReference type="Pfam" id="PF00531">
    <property type="entry name" value="Death"/>
    <property type="match status" value="1"/>
</dbReference>
<feature type="repeat" description="ANK" evidence="15">
    <location>
        <begin position="637"/>
        <end position="669"/>
    </location>
</feature>
<protein>
    <recommendedName>
        <fullName evidence="21">Ankyrin-3-like</fullName>
    </recommendedName>
</protein>
<evidence type="ECO:0000313" key="19">
    <source>
        <dbReference type="EMBL" id="KAK6328639.1"/>
    </source>
</evidence>
<feature type="region of interest" description="Disordered" evidence="16">
    <location>
        <begin position="2097"/>
        <end position="2137"/>
    </location>
</feature>
<evidence type="ECO:0000256" key="4">
    <source>
        <dbReference type="ARBA" id="ARBA00022490"/>
    </source>
</evidence>
<feature type="repeat" description="ANK" evidence="15">
    <location>
        <begin position="736"/>
        <end position="768"/>
    </location>
</feature>
<feature type="repeat" description="ANK" evidence="15">
    <location>
        <begin position="505"/>
        <end position="537"/>
    </location>
</feature>
<feature type="region of interest" description="Disordered" evidence="16">
    <location>
        <begin position="2813"/>
        <end position="2859"/>
    </location>
</feature>
<dbReference type="Gene3D" id="2.60.40.2660">
    <property type="match status" value="1"/>
</dbReference>
<feature type="compositionally biased region" description="Basic and acidic residues" evidence="16">
    <location>
        <begin position="3613"/>
        <end position="3628"/>
    </location>
</feature>
<feature type="region of interest" description="Disordered" evidence="16">
    <location>
        <begin position="1439"/>
        <end position="1458"/>
    </location>
</feature>
<feature type="repeat" description="ANK" evidence="15">
    <location>
        <begin position="670"/>
        <end position="702"/>
    </location>
</feature>
<feature type="repeat" description="ANK" evidence="15">
    <location>
        <begin position="538"/>
        <end position="570"/>
    </location>
</feature>
<evidence type="ECO:0000259" key="17">
    <source>
        <dbReference type="PROSITE" id="PS50017"/>
    </source>
</evidence>
<dbReference type="Pfam" id="PF17809">
    <property type="entry name" value="UPA_2"/>
    <property type="match status" value="1"/>
</dbReference>
<feature type="compositionally biased region" description="Basic and acidic residues" evidence="16">
    <location>
        <begin position="2889"/>
        <end position="2900"/>
    </location>
</feature>
<feature type="compositionally biased region" description="Low complexity" evidence="16">
    <location>
        <begin position="3170"/>
        <end position="3185"/>
    </location>
</feature>
<evidence type="ECO:0000256" key="12">
    <source>
        <dbReference type="ARBA" id="ARBA00023257"/>
    </source>
</evidence>
<feature type="compositionally biased region" description="Low complexity" evidence="16">
    <location>
        <begin position="1683"/>
        <end position="1713"/>
    </location>
</feature>
<feature type="region of interest" description="Disordered" evidence="16">
    <location>
        <begin position="3855"/>
        <end position="3897"/>
    </location>
</feature>
<feature type="region of interest" description="Disordered" evidence="16">
    <location>
        <begin position="3093"/>
        <end position="3139"/>
    </location>
</feature>
<keyword evidence="5" id="KW-0597">Phosphoprotein</keyword>
<feature type="region of interest" description="Disordered" evidence="16">
    <location>
        <begin position="3240"/>
        <end position="3337"/>
    </location>
</feature>
<feature type="region of interest" description="Disordered" evidence="16">
    <location>
        <begin position="2887"/>
        <end position="2966"/>
    </location>
</feature>
<feature type="domain" description="Death" evidence="17">
    <location>
        <begin position="3339"/>
        <end position="3423"/>
    </location>
</feature>
<feature type="compositionally biased region" description="Basic and acidic residues" evidence="16">
    <location>
        <begin position="3675"/>
        <end position="3690"/>
    </location>
</feature>
<sequence>MAVEEAADFLTISDSNASYLRAARAGNLEKALDYLKSGVEINICNQNGLNALHLASKEGHVEVVAELLKLEANVDAATKKGNTALHIASLAGQTEVVKELVTNGANVNAQSQNGFTPLYMAAQENHLEVVRFLLEHNSSQSMATEDGFTPLAVALQQGHDQVVSLLLENDTKGKVRLPALHIAARKDDTKAAALLLQNDHNADVESKSGFTPLHIAAHYGNINVATLLLNRGAAVDFMARNDITPLHVASKRGNSNMVKLLLDRGSKIDGKTKDGLTPLHCGARSGHEQVVEILLDRGAPILSKTKNGLSPLHMATQGDHINCVQLLLQNDVPVDDVTNDYLTALHVAAHCGHYKVAKLIVDKKANPNAKALNGFTPLHIACKKNRVKVMELLLKHGASIQAVTESGLTPIHVAAFMGHENIVNSLTHHGASPNTTNVRGETALHMAARAGQADVVRYLLQNGANVETKAKDDQTALHISSRLGKADIVQQLLQRGASANAATTSGYTPLHLAAREGHEDVAAMLLDQGASLSASTKKGFSPLHVAAKYGKIEVASLLLQKRAAPDAAGKSGLTPLHVAAHYDNQRVALLLLDQGASPHAAAKNGYTPLHIAAKKNQMDIGTTLLEYGADTNAVTRQGISPVHLAAQEGSVDLVSLLLTKNANVNMGNKSGLTPLHLAAQEDKVNVAEVLLNQGADIDPETKMGYTPLHVACHYGNVKMANFLIQNQARVDGKTKNGYTPLHQAAQQGHTQIINLLLQHGASANQLTVNGNTALSIARRLGYISVVDTLMPLTDENLTSVTTTEKHKMNVPETMNEFLDMSEDEVKANVPEILNEDCISDVDEGEDAMTGDTDKYLRPQDLKELGDDSLPQEGYMGFSIGVRSASLRSFSSDRSNTLNRSSYARDSMMIEEILAPTKDTLQSVCKDLSYLVDPLNKHLAITRDYDAECLRRYSWTPDTMDHSNTVSSPIHSGLSSPLPQYDSRFLVSFMVDARGGSMRGSRSNGMRIIIPPRKCTAPTRITCRLAKRHKLAYPPPMVEGEGLVSRLVEVGPAGAQFLGPVIVEIPHFGSMRGKERELIVLRSDNGDTWKEHQYDCHPSDITDILNGMDEELDSNAELEKKRICRIITRDFPQYFAVVSRIKQESNHMGPEGGTLSSQTVPMVQASFPQGALTKKIRVGLQAQPVPDDMVRNLLGNRATFSPIVTVEPRRRKFHKPITMTIPVPPRSADGHPSGHRGDSTPCLRLLCSITGGTSPAQWEDITGTTPLSFVTDCVSFTTNVSARFWLADCHQTPETVGLASQLYRELICVPYLAKFVVFAKMNDPVESRLRCFCMTDDKVDKTLEQQENFEEVARSKDIEVLEGKPIHVDCYGNLSPLTKSGQQLIFNFFSFKENRLPFNVKVRDMGQEPCGRLSFLKEPKTTKGLPQTAICNLNITLPTHNKDMMESDPDDETEKPDRRHTFASLALRKRYSYLTDPAAKTTDRSSPRTQPTGYTHKPVFSTRSYQAWSAVPVSVPGQAKSGFGSHSSSSSNTPTASPLKSVWSITSASPIKSHIGGSPAHSIKSVSDVASPIRSYRTISSPIKTVVQQAQYPVQVTPSLLSSPVRSVPDHVSIKGLAALSTRTSPITTGGGCLLERSSIAMTPPASPKSSLNMYSSTLPFKGVIVGTGTTASSSPIKTVPGHSSVRSSADPSRPSRSLFSSLSSPIKSNSPPSAAALINGTVSPTKYRSSSPTSLLSNSLQERIQATTNAATTSVNAAFDEVEKTFNSCSASGYGTLKSMSSSASSSYQSIRSSASNSLYASLRSPPNSNTTVTSGTMTVPVYSVINVLPEPQFKKLPEVSKSAAALLSPRKTMPAETNSQAQSSFARTLSPVKSPLFMSPSALKSTTSSPLSSSQEILKDVAEMKEDLIRMSNILQTEPSLASKGFQSDSPKEAKIEDEEPYRIVEKVKQDLVKVSEILTKDAVKDNKTAFKTNTTDEVQFSKQVPVDPQQSNWSYPPRYETVVPQIKTKTIPDRDFNLSKVVDYLTNDMGSSSISKIADVKHRSDEFRREGEEKQKRMLKPEHKLKMPPANMRSSASEKELCKLADVLFGPDAMLESPDDISHDQDKSPLSDSGFETRSERTPSAPQSAEGMGPKALFQDIPPVITETRTEVVHVIRSYESPEDNKQPMMEDTRAVRYIDAEPKGLNASNVDQTKSFQMKISPDDDSMGKGMRVKEETHITTTTRMVYHKPQSKENTSERIEESMSVHDIMKAFQSGRDPSRELAGLFEHKAGNDDTSQRVLEDISSKPKVERIIEVHIEKGNKTEPTEVIIRETKNHPEKEMYFYQGNSGMSRQGEEEPEESLPCYLESSRVNTPMAQEDDSRPSSEQLMADDSYKTLKLLSQHSVEYNDDESSELRGESYNFADKMLLSEKPDSSYSDTEEYLRDSPEDDTLEQVTFMDSSAKSPVTPETPSSEEVSLASRTPDSVIGYMPGMPIPIAEESEEDEGKTFIYKEFLPKKTKPASSEPSNRNQETLKRPKEKRVAYIEFPPPPPLEAENSDPDKRGSCASSEAETEMMEVNLQEEHDRHLLAEPIIRVQPPSPVPPGADDSDSSDDESVFHPIPNKKYTFKMKEKEEGEKHQKPQKPERNRNNKESGTNGVEKAEDVDLEQNGNDQSITDCSIATTAEFSHDTDATEIDSLDGYDLQDEDDGLSEQDLKTSSLSNDGKTCDRSFSQSKLEVIEEEKTPSEDGGDNGKANSDQNTGDEKDYTLEGRHPERQGDRQDFADNYFGYQLEEELNSTFKTVATKGLDFDPWSSKGGEGVFDAKAREEDLKPFGLSVEDKSQATTPDTTPARTPTDESTPTSEPNPFPFHEGKMFEMTRSGAIDMSKRDFVEERLQFFQIGEHSSDGKSGDKGRGGKSPGVVTSQSKTGERGEGVKVETATDSSTSAKCSPAQTGSDTGCTDAPSADTVAETTSSCTITTSKVDPKLRTPIKMGIAITVNKDSGDHTDCKAEMSESQMSEYIGLENQSVGSQFSGYTYPTLSERRDYPAENCNNNNNLESSSVLANYIQCGSVVFNLQSSSEPTLQKASRIEALFCRDTLERVEENSVQAEQRQSEAIKEAEAKQQKSRLPVKAPGWSFHTQGTAIGKQKPKQVVKAEVRRRAEPVIAKVEPRSRIPIKDIKKSSTTSSPISVQVTTQSTRERVAIQFPSRLPIKDRSQVSSSGETSRENANEVCKRTIEYFKGISGETLKLADRLSDEEKKTQGEQSEEDSTSRSTSLSDPSQPSRSSRSGRGSRAEAGGLSVRAKVDRASGSERSRRSRRTGGKEGSQVAGPRAPPVAEIKPSPQSPCERTDLRMAIVADHLGLSWTELAREMNFSVDEINHIRVENPNSLTAQSFMLLKKWVSRDGKNATTDALTGVLTKVNRMDIVTLLEGPIFDYDYHSILAELQSPAQLHSDPSFTELHSEPPTLTIDPDPTSVQLHPDPPILILTQSEPWTEHMEPSVEPDTSTRSPSRPCELSLSILTLDLDPTTASNTGMAEGDQVLIVEEEKREVDISLQQMSFASPEQCEVEKEVKEQVSLSSSSSSSSPSSPGQAQQEDSRQAGAEEVAQGGGEEVVEAGEMVEEGDKVVEEREKERENGAEVAEEGDNKMVLEWGKEPENGAEALGEQGVSGSTEEEDGDEDEMTEDKLKSLLEDIHLKEGSEEEEEGEEMTEARVQEILSQVQQAEKDVCSLPGWHSETSSVNVEPPTPGRSVSSDLLDRQENSQENSSDSITSSSRGEPGRSRHNGDHTELPPQDGSLPVSQDSANGRTGHGKEEGTLVFEKKVQGEQAKNIPGESVTEEQFTDEDGNIITRKVIRKVIRRVSMPDDQGRDRGSKEMELKAGGRRRGGREKRSFTRRASCAPPGVQELFSSVSRAESYKQLEN</sequence>
<feature type="repeat" description="ANK" evidence="15">
    <location>
        <begin position="307"/>
        <end position="339"/>
    </location>
</feature>
<keyword evidence="4" id="KW-0963">Cytoplasm</keyword>
<dbReference type="SMART" id="SM00218">
    <property type="entry name" value="ZU5"/>
    <property type="match status" value="1"/>
</dbReference>
<feature type="compositionally biased region" description="Basic and acidic residues" evidence="16">
    <location>
        <begin position="3099"/>
        <end position="3111"/>
    </location>
</feature>
<dbReference type="EMBL" id="JAGTTL010000001">
    <property type="protein sequence ID" value="KAK6328639.1"/>
    <property type="molecule type" value="Genomic_DNA"/>
</dbReference>
<dbReference type="Gene3D" id="1.25.40.20">
    <property type="entry name" value="Ankyrin repeat-containing domain"/>
    <property type="match status" value="3"/>
</dbReference>
<feature type="region of interest" description="Disordered" evidence="16">
    <location>
        <begin position="3563"/>
        <end position="3833"/>
    </location>
</feature>
<proteinExistence type="predicted"/>
<feature type="compositionally biased region" description="Basic and acidic residues" evidence="16">
    <location>
        <begin position="2813"/>
        <end position="2827"/>
    </location>
</feature>
<feature type="compositionally biased region" description="Basic and acidic residues" evidence="16">
    <location>
        <begin position="2722"/>
        <end position="2731"/>
    </location>
</feature>
<dbReference type="SUPFAM" id="SSF47986">
    <property type="entry name" value="DEATH domain"/>
    <property type="match status" value="1"/>
</dbReference>
<feature type="compositionally biased region" description="Basic and acidic residues" evidence="16">
    <location>
        <begin position="3802"/>
        <end position="3816"/>
    </location>
</feature>
<feature type="compositionally biased region" description="Polar residues" evidence="16">
    <location>
        <begin position="2956"/>
        <end position="2966"/>
    </location>
</feature>
<dbReference type="InterPro" id="IPR002110">
    <property type="entry name" value="Ankyrin_rpt"/>
</dbReference>
<feature type="repeat" description="ANK" evidence="15">
    <location>
        <begin position="47"/>
        <end position="79"/>
    </location>
</feature>
<feature type="compositionally biased region" description="Acidic residues" evidence="16">
    <location>
        <begin position="3663"/>
        <end position="3674"/>
    </location>
</feature>
<feature type="region of interest" description="Disordered" evidence="16">
    <location>
        <begin position="1475"/>
        <end position="1497"/>
    </location>
</feature>
<dbReference type="PROSITE" id="PS51145">
    <property type="entry name" value="ZU5"/>
    <property type="match status" value="2"/>
</dbReference>
<feature type="region of interest" description="Disordered" evidence="16">
    <location>
        <begin position="2389"/>
        <end position="2771"/>
    </location>
</feature>
<feature type="repeat" description="ANK" evidence="15">
    <location>
        <begin position="241"/>
        <end position="273"/>
    </location>
</feature>
<keyword evidence="20" id="KW-1185">Reference proteome</keyword>
<dbReference type="CDD" id="cd08803">
    <property type="entry name" value="Death_ank3"/>
    <property type="match status" value="1"/>
</dbReference>
<evidence type="ECO:0000256" key="7">
    <source>
        <dbReference type="ARBA" id="ARBA00023018"/>
    </source>
</evidence>
<feature type="compositionally biased region" description="Polar residues" evidence="16">
    <location>
        <begin position="2653"/>
        <end position="2670"/>
    </location>
</feature>